<sequence length="91" mass="9581">MKLTTAAIGLFIWVQFAIGALVVERRTGTYDPSHCGSTNRRTNGEPCNHGSDCCSGRCGNSQCVGSPTAPDSPPQHSHMPEMFGAPDSNSA</sequence>
<gene>
    <name evidence="3" type="ORF">ZT1A5_G7769</name>
</gene>
<evidence type="ECO:0000313" key="4">
    <source>
        <dbReference type="Proteomes" id="UP000215453"/>
    </source>
</evidence>
<protein>
    <recommendedName>
        <fullName evidence="5">WAP domain-containing protein</fullName>
    </recommendedName>
</protein>
<organism evidence="3 4">
    <name type="scientific">Zymoseptoria tritici ST99CH_1A5</name>
    <dbReference type="NCBI Taxonomy" id="1276529"/>
    <lineage>
        <taxon>Eukaryota</taxon>
        <taxon>Fungi</taxon>
        <taxon>Dikarya</taxon>
        <taxon>Ascomycota</taxon>
        <taxon>Pezizomycotina</taxon>
        <taxon>Dothideomycetes</taxon>
        <taxon>Dothideomycetidae</taxon>
        <taxon>Mycosphaerellales</taxon>
        <taxon>Mycosphaerellaceae</taxon>
        <taxon>Zymoseptoria</taxon>
    </lineage>
</organism>
<name>A0A1Y6LPI9_ZYMTR</name>
<accession>A0A1Y6LPI9</accession>
<evidence type="ECO:0000313" key="3">
    <source>
        <dbReference type="EMBL" id="SMY26326.1"/>
    </source>
</evidence>
<keyword evidence="2" id="KW-0732">Signal</keyword>
<reference evidence="3 4" key="1">
    <citation type="submission" date="2016-10" db="EMBL/GenBank/DDBJ databases">
        <authorList>
            <person name="Varghese N."/>
        </authorList>
    </citation>
    <scope>NUCLEOTIDE SEQUENCE [LARGE SCALE GENOMIC DNA]</scope>
</reference>
<dbReference type="Proteomes" id="UP000215453">
    <property type="component" value="Chromosome 7"/>
</dbReference>
<dbReference type="EMBL" id="LT882682">
    <property type="protein sequence ID" value="SMY26326.1"/>
    <property type="molecule type" value="Genomic_DNA"/>
</dbReference>
<evidence type="ECO:0008006" key="5">
    <source>
        <dbReference type="Google" id="ProtNLM"/>
    </source>
</evidence>
<evidence type="ECO:0000256" key="2">
    <source>
        <dbReference type="SAM" id="SignalP"/>
    </source>
</evidence>
<feature type="chain" id="PRO_5012848313" description="WAP domain-containing protein" evidence="2">
    <location>
        <begin position="20"/>
        <end position="91"/>
    </location>
</feature>
<evidence type="ECO:0000256" key="1">
    <source>
        <dbReference type="SAM" id="MobiDB-lite"/>
    </source>
</evidence>
<dbReference type="AlphaFoldDB" id="A0A1Y6LPI9"/>
<feature type="region of interest" description="Disordered" evidence="1">
    <location>
        <begin position="64"/>
        <end position="91"/>
    </location>
</feature>
<proteinExistence type="predicted"/>
<feature type="signal peptide" evidence="2">
    <location>
        <begin position="1"/>
        <end position="19"/>
    </location>
</feature>